<dbReference type="InterPro" id="IPR008921">
    <property type="entry name" value="DNA_pol3_clamp-load_cplx_C"/>
</dbReference>
<dbReference type="Pfam" id="PF12169">
    <property type="entry name" value="DNA_pol3_gamma3"/>
    <property type="match status" value="1"/>
</dbReference>
<dbReference type="CDD" id="cd18137">
    <property type="entry name" value="HLD_clamp_pol_III_gamma_tau"/>
    <property type="match status" value="1"/>
</dbReference>
<feature type="region of interest" description="Disordered" evidence="12">
    <location>
        <begin position="731"/>
        <end position="873"/>
    </location>
</feature>
<dbReference type="EC" id="2.7.7.7" evidence="2"/>
<protein>
    <recommendedName>
        <fullName evidence="2">DNA-directed DNA polymerase</fullName>
        <ecNumber evidence="2">2.7.7.7</ecNumber>
    </recommendedName>
</protein>
<feature type="compositionally biased region" description="Polar residues" evidence="12">
    <location>
        <begin position="503"/>
        <end position="515"/>
    </location>
</feature>
<dbReference type="GO" id="GO:0003887">
    <property type="term" value="F:DNA-directed DNA polymerase activity"/>
    <property type="evidence" value="ECO:0007669"/>
    <property type="project" value="UniProtKB-KW"/>
</dbReference>
<keyword evidence="4" id="KW-0548">Nucleotidyltransferase</keyword>
<keyword evidence="15" id="KW-1185">Reference proteome</keyword>
<feature type="compositionally biased region" description="Low complexity" evidence="12">
    <location>
        <begin position="731"/>
        <end position="754"/>
    </location>
</feature>
<feature type="region of interest" description="Disordered" evidence="12">
    <location>
        <begin position="390"/>
        <end position="559"/>
    </location>
</feature>
<dbReference type="Gene3D" id="1.10.8.60">
    <property type="match status" value="1"/>
</dbReference>
<feature type="domain" description="AAA+ ATPase" evidence="13">
    <location>
        <begin position="36"/>
        <end position="180"/>
    </location>
</feature>
<dbReference type="GO" id="GO:0006261">
    <property type="term" value="P:DNA-templated DNA replication"/>
    <property type="evidence" value="ECO:0007669"/>
    <property type="project" value="TreeGrafter"/>
</dbReference>
<keyword evidence="10" id="KW-0239">DNA-directed DNA polymerase</keyword>
<feature type="compositionally biased region" description="Polar residues" evidence="12">
    <location>
        <begin position="540"/>
        <end position="551"/>
    </location>
</feature>
<dbReference type="SUPFAM" id="SSF48019">
    <property type="entry name" value="post-AAA+ oligomerization domain-like"/>
    <property type="match status" value="1"/>
</dbReference>
<dbReference type="NCBIfam" id="NF005846">
    <property type="entry name" value="PRK07764.1-6"/>
    <property type="match status" value="1"/>
</dbReference>
<dbReference type="NCBIfam" id="TIGR02397">
    <property type="entry name" value="dnaX_nterm"/>
    <property type="match status" value="1"/>
</dbReference>
<evidence type="ECO:0000313" key="15">
    <source>
        <dbReference type="Proteomes" id="UP000433493"/>
    </source>
</evidence>
<comment type="similarity">
    <text evidence="1">Belongs to the DnaX/STICHEL family.</text>
</comment>
<dbReference type="Gene3D" id="1.20.272.10">
    <property type="match status" value="1"/>
</dbReference>
<dbReference type="PANTHER" id="PTHR11669">
    <property type="entry name" value="REPLICATION FACTOR C / DNA POLYMERASE III GAMMA-TAU SUBUNIT"/>
    <property type="match status" value="1"/>
</dbReference>
<dbReference type="InterPro" id="IPR022754">
    <property type="entry name" value="DNA_pol_III_gamma-3"/>
</dbReference>
<feature type="compositionally biased region" description="Low complexity" evidence="12">
    <location>
        <begin position="390"/>
        <end position="424"/>
    </location>
</feature>
<dbReference type="Gene3D" id="3.40.50.300">
    <property type="entry name" value="P-loop containing nucleotide triphosphate hydrolases"/>
    <property type="match status" value="1"/>
</dbReference>
<keyword evidence="3" id="KW-0808">Transferase</keyword>
<feature type="region of interest" description="Disordered" evidence="12">
    <location>
        <begin position="893"/>
        <end position="918"/>
    </location>
</feature>
<dbReference type="OrthoDB" id="9810148at2"/>
<accession>A0A7J5BIP5</accession>
<dbReference type="InterPro" id="IPR003593">
    <property type="entry name" value="AAA+_ATPase"/>
</dbReference>
<dbReference type="GO" id="GO:0005524">
    <property type="term" value="F:ATP binding"/>
    <property type="evidence" value="ECO:0007669"/>
    <property type="project" value="UniProtKB-KW"/>
</dbReference>
<evidence type="ECO:0000259" key="13">
    <source>
        <dbReference type="SMART" id="SM00382"/>
    </source>
</evidence>
<dbReference type="GO" id="GO:0003677">
    <property type="term" value="F:DNA binding"/>
    <property type="evidence" value="ECO:0007669"/>
    <property type="project" value="InterPro"/>
</dbReference>
<evidence type="ECO:0000256" key="6">
    <source>
        <dbReference type="ARBA" id="ARBA00022723"/>
    </source>
</evidence>
<dbReference type="PANTHER" id="PTHR11669:SF0">
    <property type="entry name" value="PROTEIN STICHEL-LIKE 2"/>
    <property type="match status" value="1"/>
</dbReference>
<dbReference type="InterPro" id="IPR012763">
    <property type="entry name" value="DNA_pol_III_sug/sutau_N"/>
</dbReference>
<dbReference type="GO" id="GO:0046872">
    <property type="term" value="F:metal ion binding"/>
    <property type="evidence" value="ECO:0007669"/>
    <property type="project" value="UniProtKB-KW"/>
</dbReference>
<evidence type="ECO:0000256" key="5">
    <source>
        <dbReference type="ARBA" id="ARBA00022705"/>
    </source>
</evidence>
<feature type="compositionally biased region" description="Low complexity" evidence="12">
    <location>
        <begin position="811"/>
        <end position="822"/>
    </location>
</feature>
<evidence type="ECO:0000256" key="4">
    <source>
        <dbReference type="ARBA" id="ARBA00022695"/>
    </source>
</evidence>
<dbReference type="InterPro" id="IPR045085">
    <property type="entry name" value="HLD_clamp_pol_III_gamma_tau"/>
</dbReference>
<evidence type="ECO:0000256" key="2">
    <source>
        <dbReference type="ARBA" id="ARBA00012417"/>
    </source>
</evidence>
<keyword evidence="5" id="KW-0235">DNA replication</keyword>
<gene>
    <name evidence="14" type="ORF">F8O05_00835</name>
</gene>
<sequence>MVAALYRRYRPESFAEMIGQRQVTDPLVTALRTGRVNHAYLFSGPRGCGKTSSARILARCLNCEEGPTPEPCGKCPSCLELGRDGGGSIDVFEIDAASHGGVDDARELRERAVVAPTRDRFKIFIIDEAHMVTSAGFNALLKVVEEPPENVMFIFATTEPEKVIGTIRSRTHHFPFRLIPPAPMLEYVEEICAAEGVTAQPGVLPLVVRAGGGSARDTMSLLDQLIAGTDGTELQYELATQLLGFTSQGLLNDAIDAFAGGDAASAYRSVDAVIQSGQDPRRYVEDLLERVRDLIVVRALGESARSVLRGVAPDDLEQMRGAAGRFSPRALSQMADIVNETLTEMSGVTAPRVQLELMVARILVAMRADFAGDAAGFAVASSAAPAASPAARPANATAAPSPAQAPTPRQQEQPRPAASAQAQPVEPEVRNPAAAAAAAWDAVAPAQSPVTETQQPATERQESTQEPAAQQRTSQTPSQSVASQGSEQSKATQTPTDPAPTQESARPTATASGVTPQSAPAGTSGPSAAEPRQDVDEPVSDQSQARAQAPSTGPADPTSFDLARVRAAWPEVLEQIARDGHGTSAAIVKMLSPLEYGPGDGVGNLRVEVPNRGVMEQLARGREQQNAPANHLKTALTKVFGFEVLIHPRVLKPGEPSAVPPQDAQPADPDRHRGAVAERSEINRSTTNEAQGHASAPSATEAAHGTVPSYEATSSASSDLPPATAVIASDAAAQPPAASPAPQQSASSAASQQPAPKPEPTSPAPEAKVATWDVVAIPGSEDGPGSGWDALATDSSEPTTAGAAVEERVVEVIAAKEAAAMEPEPRQETRDATTGQRPPAPASASEPVPASEPAPSRRHPALAGGTERYGESVIRERLGARFVGEELIELAPLGAESLDPADIPPPDDFDAPPPPEEY</sequence>
<keyword evidence="9" id="KW-0067">ATP-binding</keyword>
<dbReference type="EMBL" id="WBKB01000001">
    <property type="protein sequence ID" value="KAB1645309.1"/>
    <property type="molecule type" value="Genomic_DNA"/>
</dbReference>
<dbReference type="AlphaFoldDB" id="A0A7J5BIP5"/>
<dbReference type="FunFam" id="3.40.50.300:FF:000014">
    <property type="entry name" value="DNA polymerase III subunit gamma/tau"/>
    <property type="match status" value="1"/>
</dbReference>
<keyword evidence="7" id="KW-0547">Nucleotide-binding</keyword>
<dbReference type="RefSeq" id="WP_158051317.1">
    <property type="nucleotide sequence ID" value="NZ_WBKB01000001.1"/>
</dbReference>
<dbReference type="InterPro" id="IPR050238">
    <property type="entry name" value="DNA_Rep/Repair_Clamp_Loader"/>
</dbReference>
<dbReference type="SUPFAM" id="SSF52540">
    <property type="entry name" value="P-loop containing nucleoside triphosphate hydrolases"/>
    <property type="match status" value="1"/>
</dbReference>
<evidence type="ECO:0000256" key="3">
    <source>
        <dbReference type="ARBA" id="ARBA00022679"/>
    </source>
</evidence>
<reference evidence="14 15" key="1">
    <citation type="submission" date="2019-09" db="EMBL/GenBank/DDBJ databases">
        <title>Phylogeny of genus Pseudoclavibacter and closely related genus.</title>
        <authorList>
            <person name="Li Y."/>
        </authorList>
    </citation>
    <scope>NUCLEOTIDE SEQUENCE [LARGE SCALE GENOMIC DNA]</scope>
    <source>
        <strain evidence="14 15">KCTC 13959</strain>
    </source>
</reference>
<evidence type="ECO:0000256" key="1">
    <source>
        <dbReference type="ARBA" id="ARBA00006360"/>
    </source>
</evidence>
<keyword evidence="8" id="KW-0862">Zinc</keyword>
<dbReference type="CDD" id="cd00009">
    <property type="entry name" value="AAA"/>
    <property type="match status" value="1"/>
</dbReference>
<feature type="compositionally biased region" description="Low complexity" evidence="12">
    <location>
        <begin position="516"/>
        <end position="530"/>
    </location>
</feature>
<dbReference type="GO" id="GO:0009360">
    <property type="term" value="C:DNA polymerase III complex"/>
    <property type="evidence" value="ECO:0007669"/>
    <property type="project" value="InterPro"/>
</dbReference>
<feature type="compositionally biased region" description="Low complexity" evidence="12">
    <location>
        <begin position="842"/>
        <end position="854"/>
    </location>
</feature>
<comment type="catalytic activity">
    <reaction evidence="11">
        <text>DNA(n) + a 2'-deoxyribonucleoside 5'-triphosphate = DNA(n+1) + diphosphate</text>
        <dbReference type="Rhea" id="RHEA:22508"/>
        <dbReference type="Rhea" id="RHEA-COMP:17339"/>
        <dbReference type="Rhea" id="RHEA-COMP:17340"/>
        <dbReference type="ChEBI" id="CHEBI:33019"/>
        <dbReference type="ChEBI" id="CHEBI:61560"/>
        <dbReference type="ChEBI" id="CHEBI:173112"/>
        <dbReference type="EC" id="2.7.7.7"/>
    </reaction>
</comment>
<evidence type="ECO:0000256" key="10">
    <source>
        <dbReference type="ARBA" id="ARBA00022932"/>
    </source>
</evidence>
<keyword evidence="6" id="KW-0479">Metal-binding</keyword>
<dbReference type="InterPro" id="IPR027417">
    <property type="entry name" value="P-loop_NTPase"/>
</dbReference>
<evidence type="ECO:0000256" key="11">
    <source>
        <dbReference type="ARBA" id="ARBA00049244"/>
    </source>
</evidence>
<evidence type="ECO:0000256" key="8">
    <source>
        <dbReference type="ARBA" id="ARBA00022833"/>
    </source>
</evidence>
<dbReference type="SMART" id="SM00382">
    <property type="entry name" value="AAA"/>
    <property type="match status" value="1"/>
</dbReference>
<dbReference type="Pfam" id="PF13177">
    <property type="entry name" value="DNA_pol3_delta2"/>
    <property type="match status" value="1"/>
</dbReference>
<name>A0A7J5BIP5_9MICO</name>
<proteinExistence type="inferred from homology"/>
<feature type="region of interest" description="Disordered" evidence="12">
    <location>
        <begin position="653"/>
        <end position="719"/>
    </location>
</feature>
<dbReference type="Pfam" id="PF22608">
    <property type="entry name" value="DNAX_ATPase_lid"/>
    <property type="match status" value="1"/>
</dbReference>
<feature type="compositionally biased region" description="Acidic residues" evidence="12">
    <location>
        <begin position="905"/>
        <end position="918"/>
    </location>
</feature>
<feature type="compositionally biased region" description="Polar residues" evidence="12">
    <location>
        <begin position="448"/>
        <end position="490"/>
    </location>
</feature>
<evidence type="ECO:0000256" key="9">
    <source>
        <dbReference type="ARBA" id="ARBA00022840"/>
    </source>
</evidence>
<feature type="compositionally biased region" description="Low complexity" evidence="12">
    <location>
        <begin position="491"/>
        <end position="502"/>
    </location>
</feature>
<evidence type="ECO:0000256" key="12">
    <source>
        <dbReference type="SAM" id="MobiDB-lite"/>
    </source>
</evidence>
<feature type="compositionally biased region" description="Basic and acidic residues" evidence="12">
    <location>
        <begin position="668"/>
        <end position="682"/>
    </location>
</feature>
<organism evidence="14 15">
    <name type="scientific">Gulosibacter chungangensis</name>
    <dbReference type="NCBI Taxonomy" id="979746"/>
    <lineage>
        <taxon>Bacteria</taxon>
        <taxon>Bacillati</taxon>
        <taxon>Actinomycetota</taxon>
        <taxon>Actinomycetes</taxon>
        <taxon>Micrococcales</taxon>
        <taxon>Microbacteriaceae</taxon>
        <taxon>Gulosibacter</taxon>
    </lineage>
</organism>
<evidence type="ECO:0000313" key="14">
    <source>
        <dbReference type="EMBL" id="KAB1645309.1"/>
    </source>
</evidence>
<dbReference type="Proteomes" id="UP000433493">
    <property type="component" value="Unassembled WGS sequence"/>
</dbReference>
<evidence type="ECO:0000256" key="7">
    <source>
        <dbReference type="ARBA" id="ARBA00022741"/>
    </source>
</evidence>
<comment type="caution">
    <text evidence="14">The sequence shown here is derived from an EMBL/GenBank/DDBJ whole genome shotgun (WGS) entry which is preliminary data.</text>
</comment>
<feature type="compositionally biased region" description="Low complexity" evidence="12">
    <location>
        <begin position="433"/>
        <end position="446"/>
    </location>
</feature>